<proteinExistence type="predicted"/>
<protein>
    <submittedName>
        <fullName evidence="1">Uncharacterized protein</fullName>
    </submittedName>
</protein>
<evidence type="ECO:0000313" key="1">
    <source>
        <dbReference type="EMBL" id="OGZ12405.1"/>
    </source>
</evidence>
<dbReference type="AlphaFoldDB" id="A0A1G2DFJ1"/>
<sequence length="124" mass="14198">MVHTTEKLLKNQKNDTVAEEFLDRFDVFTEGYPRMNRIFRFIRSVGRVLGRGFFGIGKGMAGIAEGMARISLFPASSRHPHSVSFGEGFRKDAEALSGDWRKVGDDLRHAMRKFEEEEMDKRGK</sequence>
<reference evidence="1 2" key="1">
    <citation type="journal article" date="2016" name="Nat. Commun.">
        <title>Thousands of microbial genomes shed light on interconnected biogeochemical processes in an aquifer system.</title>
        <authorList>
            <person name="Anantharaman K."/>
            <person name="Brown C.T."/>
            <person name="Hug L.A."/>
            <person name="Sharon I."/>
            <person name="Castelle C.J."/>
            <person name="Probst A.J."/>
            <person name="Thomas B.C."/>
            <person name="Singh A."/>
            <person name="Wilkins M.J."/>
            <person name="Karaoz U."/>
            <person name="Brodie E.L."/>
            <person name="Williams K.H."/>
            <person name="Hubbard S.S."/>
            <person name="Banfield J.F."/>
        </authorList>
    </citation>
    <scope>NUCLEOTIDE SEQUENCE [LARGE SCALE GENOMIC DNA]</scope>
</reference>
<accession>A0A1G2DFJ1</accession>
<dbReference type="EMBL" id="MHLN01000005">
    <property type="protein sequence ID" value="OGZ12405.1"/>
    <property type="molecule type" value="Genomic_DNA"/>
</dbReference>
<organism evidence="1 2">
    <name type="scientific">Candidatus Lloydbacteria bacterium RIFCSPHIGHO2_02_FULL_51_22</name>
    <dbReference type="NCBI Taxonomy" id="1798663"/>
    <lineage>
        <taxon>Bacteria</taxon>
        <taxon>Candidatus Lloydiibacteriota</taxon>
    </lineage>
</organism>
<gene>
    <name evidence="1" type="ORF">A3D67_00655</name>
</gene>
<comment type="caution">
    <text evidence="1">The sequence shown here is derived from an EMBL/GenBank/DDBJ whole genome shotgun (WGS) entry which is preliminary data.</text>
</comment>
<evidence type="ECO:0000313" key="2">
    <source>
        <dbReference type="Proteomes" id="UP000178099"/>
    </source>
</evidence>
<name>A0A1G2DFJ1_9BACT</name>
<dbReference type="Proteomes" id="UP000178099">
    <property type="component" value="Unassembled WGS sequence"/>
</dbReference>